<organism evidence="5 6">
    <name type="scientific">Yersinia kristensenii</name>
    <dbReference type="NCBI Taxonomy" id="28152"/>
    <lineage>
        <taxon>Bacteria</taxon>
        <taxon>Pseudomonadati</taxon>
        <taxon>Pseudomonadota</taxon>
        <taxon>Gammaproteobacteria</taxon>
        <taxon>Enterobacterales</taxon>
        <taxon>Yersiniaceae</taxon>
        <taxon>Yersinia</taxon>
    </lineage>
</organism>
<feature type="domain" description="HTH araC/xylS-type" evidence="4">
    <location>
        <begin position="170"/>
        <end position="267"/>
    </location>
</feature>
<proteinExistence type="predicted"/>
<keyword evidence="2" id="KW-0238">DNA-binding</keyword>
<dbReference type="AlphaFoldDB" id="A0A0T9KJV6"/>
<keyword evidence="1" id="KW-0805">Transcription regulation</keyword>
<dbReference type="PRINTS" id="PR00032">
    <property type="entry name" value="HTHARAC"/>
</dbReference>
<dbReference type="RefSeq" id="WP_050118188.1">
    <property type="nucleotide sequence ID" value="NZ_CAWMAB010000001.1"/>
</dbReference>
<gene>
    <name evidence="5" type="primary">ureR</name>
    <name evidence="5" type="ORF">ERS008491_00340</name>
</gene>
<name>A0A0T9KJV6_YERKR</name>
<evidence type="ECO:0000313" key="5">
    <source>
        <dbReference type="EMBL" id="CNE07176.1"/>
    </source>
</evidence>
<dbReference type="SMART" id="SM00342">
    <property type="entry name" value="HTH_ARAC"/>
    <property type="match status" value="1"/>
</dbReference>
<reference evidence="5 6" key="1">
    <citation type="submission" date="2015-03" db="EMBL/GenBank/DDBJ databases">
        <authorList>
            <person name="Murphy D."/>
        </authorList>
    </citation>
    <scope>NUCLEOTIDE SEQUENCE [LARGE SCALE GENOMIC DNA]</scope>
    <source>
        <strain evidence="5 6">FCF326</strain>
    </source>
</reference>
<dbReference type="InterPro" id="IPR020449">
    <property type="entry name" value="Tscrpt_reg_AraC-type_HTH"/>
</dbReference>
<dbReference type="Proteomes" id="UP000045824">
    <property type="component" value="Unassembled WGS sequence"/>
</dbReference>
<dbReference type="InterPro" id="IPR009057">
    <property type="entry name" value="Homeodomain-like_sf"/>
</dbReference>
<dbReference type="GO" id="GO:0000976">
    <property type="term" value="F:transcription cis-regulatory region binding"/>
    <property type="evidence" value="ECO:0007669"/>
    <property type="project" value="TreeGrafter"/>
</dbReference>
<dbReference type="PANTHER" id="PTHR47894">
    <property type="entry name" value="HTH-TYPE TRANSCRIPTIONAL REGULATOR GADX"/>
    <property type="match status" value="1"/>
</dbReference>
<protein>
    <submittedName>
        <fullName evidence="5">AraC family transcriptional regulator</fullName>
    </submittedName>
</protein>
<dbReference type="GO" id="GO:0005829">
    <property type="term" value="C:cytosol"/>
    <property type="evidence" value="ECO:0007669"/>
    <property type="project" value="TreeGrafter"/>
</dbReference>
<evidence type="ECO:0000256" key="1">
    <source>
        <dbReference type="ARBA" id="ARBA00023015"/>
    </source>
</evidence>
<evidence type="ECO:0000256" key="3">
    <source>
        <dbReference type="ARBA" id="ARBA00023163"/>
    </source>
</evidence>
<dbReference type="SUPFAM" id="SSF46689">
    <property type="entry name" value="Homeodomain-like"/>
    <property type="match status" value="1"/>
</dbReference>
<dbReference type="Pfam" id="PF12833">
    <property type="entry name" value="HTH_18"/>
    <property type="match status" value="1"/>
</dbReference>
<keyword evidence="3" id="KW-0804">Transcription</keyword>
<accession>A0A0T9KJV6</accession>
<evidence type="ECO:0000313" key="6">
    <source>
        <dbReference type="Proteomes" id="UP000045824"/>
    </source>
</evidence>
<dbReference type="GO" id="GO:0003700">
    <property type="term" value="F:DNA-binding transcription factor activity"/>
    <property type="evidence" value="ECO:0007669"/>
    <property type="project" value="InterPro"/>
</dbReference>
<sequence>MERTINFCPGVGSSAHVIQHTELLLTSVYIEHPLLIMVNHGQKIIRWDNQECIIRSGEIVAISSGQTIDIINGLSDGGLFFSHQLCCDPHLIATFANHPASTGLGIIPGVMPVRNLAPEFINTFGSTFKAISDIGDIPPAIIRHRMLELLLWLAQRGVKFRLNDSQSLSEKVRRCLAIDPHKIWSAATVADHMAMSEVVLRRKLAAENILLRDLMIDVRMTSALRLLQGTDWPISLIANQVGYESASRFAERFRKRFGFAPTAIRGHHRLQPPNNDPPEVNYHRYLNLI</sequence>
<evidence type="ECO:0000256" key="2">
    <source>
        <dbReference type="ARBA" id="ARBA00023125"/>
    </source>
</evidence>
<dbReference type="InterPro" id="IPR018060">
    <property type="entry name" value="HTH_AraC"/>
</dbReference>
<evidence type="ECO:0000259" key="4">
    <source>
        <dbReference type="PROSITE" id="PS01124"/>
    </source>
</evidence>
<dbReference type="EMBL" id="CPYI01000001">
    <property type="protein sequence ID" value="CNE07176.1"/>
    <property type="molecule type" value="Genomic_DNA"/>
</dbReference>
<dbReference type="PROSITE" id="PS01124">
    <property type="entry name" value="HTH_ARAC_FAMILY_2"/>
    <property type="match status" value="1"/>
</dbReference>
<dbReference type="PANTHER" id="PTHR47894:SF4">
    <property type="entry name" value="HTH-TYPE TRANSCRIPTIONAL REGULATOR GADX"/>
    <property type="match status" value="1"/>
</dbReference>
<dbReference type="Gene3D" id="1.10.10.60">
    <property type="entry name" value="Homeodomain-like"/>
    <property type="match status" value="1"/>
</dbReference>